<sequence length="171" mass="19290">MPRIPTTRLFQAYCAGAVLFEVPIMVQLVREQSLLPAAGAWVDDKAYYKHNKPLAFVFLAIVVCLVVARAMACALPKSRVIIGHLVATHLFEAVLFFYCCMHKEDAPSTEVYVLGVLITWNVALFAARLIQLRAQQASAEVANLKWRQEQLAIIRKKRADYAKSKEDKKKN</sequence>
<reference evidence="2 3" key="1">
    <citation type="journal article" date="2021" name="MBio">
        <title>A New Model Trypanosomatid, Novymonas esmeraldas: Genomic Perception of Its 'Candidatus Pandoraea novymonadis' Endosymbiont.</title>
        <authorList>
            <person name="Zakharova A."/>
            <person name="Saura A."/>
            <person name="Butenko A."/>
            <person name="Podesvova L."/>
            <person name="Warmusova S."/>
            <person name="Kostygov A.Y."/>
            <person name="Nenarokova A."/>
            <person name="Lukes J."/>
            <person name="Opperdoes F.R."/>
            <person name="Yurchenko V."/>
        </authorList>
    </citation>
    <scope>NUCLEOTIDE SEQUENCE [LARGE SCALE GENOMIC DNA]</scope>
    <source>
        <strain evidence="2 3">E262AT.01</strain>
    </source>
</reference>
<evidence type="ECO:0000313" key="2">
    <source>
        <dbReference type="EMBL" id="KAK7196178.1"/>
    </source>
</evidence>
<protein>
    <submittedName>
        <fullName evidence="2">Uncharacterized protein</fullName>
    </submittedName>
</protein>
<proteinExistence type="predicted"/>
<keyword evidence="1" id="KW-1133">Transmembrane helix</keyword>
<feature type="transmembrane region" description="Helical" evidence="1">
    <location>
        <begin position="50"/>
        <end position="68"/>
    </location>
</feature>
<accession>A0AAW0EQ73</accession>
<keyword evidence="1" id="KW-0472">Membrane</keyword>
<evidence type="ECO:0000313" key="3">
    <source>
        <dbReference type="Proteomes" id="UP001430356"/>
    </source>
</evidence>
<comment type="caution">
    <text evidence="2">The sequence shown here is derived from an EMBL/GenBank/DDBJ whole genome shotgun (WGS) entry which is preliminary data.</text>
</comment>
<organism evidence="2 3">
    <name type="scientific">Novymonas esmeraldas</name>
    <dbReference type="NCBI Taxonomy" id="1808958"/>
    <lineage>
        <taxon>Eukaryota</taxon>
        <taxon>Discoba</taxon>
        <taxon>Euglenozoa</taxon>
        <taxon>Kinetoplastea</taxon>
        <taxon>Metakinetoplastina</taxon>
        <taxon>Trypanosomatida</taxon>
        <taxon>Trypanosomatidae</taxon>
        <taxon>Novymonas</taxon>
    </lineage>
</organism>
<name>A0AAW0EQ73_9TRYP</name>
<dbReference type="EMBL" id="JAECZO010000070">
    <property type="protein sequence ID" value="KAK7196178.1"/>
    <property type="molecule type" value="Genomic_DNA"/>
</dbReference>
<evidence type="ECO:0000256" key="1">
    <source>
        <dbReference type="SAM" id="Phobius"/>
    </source>
</evidence>
<keyword evidence="1" id="KW-0812">Transmembrane</keyword>
<dbReference type="Proteomes" id="UP001430356">
    <property type="component" value="Unassembled WGS sequence"/>
</dbReference>
<gene>
    <name evidence="2" type="ORF">NESM_000552900</name>
</gene>
<keyword evidence="3" id="KW-1185">Reference proteome</keyword>
<feature type="transmembrane region" description="Helical" evidence="1">
    <location>
        <begin position="111"/>
        <end position="130"/>
    </location>
</feature>
<dbReference type="AlphaFoldDB" id="A0AAW0EQ73"/>
<feature type="transmembrane region" description="Helical" evidence="1">
    <location>
        <begin position="80"/>
        <end position="99"/>
    </location>
</feature>